<dbReference type="EMBL" id="CAJVPU010024605">
    <property type="protein sequence ID" value="CAG8693064.1"/>
    <property type="molecule type" value="Genomic_DNA"/>
</dbReference>
<name>A0ACA9P698_9GLOM</name>
<evidence type="ECO:0000313" key="2">
    <source>
        <dbReference type="Proteomes" id="UP000789702"/>
    </source>
</evidence>
<keyword evidence="2" id="KW-1185">Reference proteome</keyword>
<feature type="non-terminal residue" evidence="1">
    <location>
        <position position="72"/>
    </location>
</feature>
<dbReference type="Proteomes" id="UP000789702">
    <property type="component" value="Unassembled WGS sequence"/>
</dbReference>
<protein>
    <submittedName>
        <fullName evidence="1">12245_t:CDS:1</fullName>
    </submittedName>
</protein>
<evidence type="ECO:0000313" key="1">
    <source>
        <dbReference type="EMBL" id="CAG8693064.1"/>
    </source>
</evidence>
<feature type="non-terminal residue" evidence="1">
    <location>
        <position position="1"/>
    </location>
</feature>
<sequence>WKLNKIWTNGLSTWRIRRVANETKKDMRKLFVYSQTSANKGNSNGTFQTGACYRDRFMVKDENKTIIYFQKS</sequence>
<proteinExistence type="predicted"/>
<organism evidence="1 2">
    <name type="scientific">Dentiscutata heterogama</name>
    <dbReference type="NCBI Taxonomy" id="1316150"/>
    <lineage>
        <taxon>Eukaryota</taxon>
        <taxon>Fungi</taxon>
        <taxon>Fungi incertae sedis</taxon>
        <taxon>Mucoromycota</taxon>
        <taxon>Glomeromycotina</taxon>
        <taxon>Glomeromycetes</taxon>
        <taxon>Diversisporales</taxon>
        <taxon>Gigasporaceae</taxon>
        <taxon>Dentiscutata</taxon>
    </lineage>
</organism>
<accession>A0ACA9P698</accession>
<comment type="caution">
    <text evidence="1">The sequence shown here is derived from an EMBL/GenBank/DDBJ whole genome shotgun (WGS) entry which is preliminary data.</text>
</comment>
<reference evidence="1" key="1">
    <citation type="submission" date="2021-06" db="EMBL/GenBank/DDBJ databases">
        <authorList>
            <person name="Kallberg Y."/>
            <person name="Tangrot J."/>
            <person name="Rosling A."/>
        </authorList>
    </citation>
    <scope>NUCLEOTIDE SEQUENCE</scope>
    <source>
        <strain evidence="1">IL203A</strain>
    </source>
</reference>
<gene>
    <name evidence="1" type="ORF">DHETER_LOCUS11356</name>
</gene>